<gene>
    <name evidence="2" type="ORF">V5O48_012077</name>
</gene>
<comment type="caution">
    <text evidence="2">The sequence shown here is derived from an EMBL/GenBank/DDBJ whole genome shotgun (WGS) entry which is preliminary data.</text>
</comment>
<name>A0ABR3F3X5_9AGAR</name>
<feature type="region of interest" description="Disordered" evidence="1">
    <location>
        <begin position="32"/>
        <end position="58"/>
    </location>
</feature>
<sequence length="58" mass="6774">MYVEGRKSYAFQQVSIQEGLVAKFKQLWALPDKPRKGLPKRSSSASREEEEEEDEEEQ</sequence>
<keyword evidence="3" id="KW-1185">Reference proteome</keyword>
<evidence type="ECO:0000313" key="3">
    <source>
        <dbReference type="Proteomes" id="UP001465976"/>
    </source>
</evidence>
<dbReference type="Proteomes" id="UP001465976">
    <property type="component" value="Unassembled WGS sequence"/>
</dbReference>
<proteinExistence type="predicted"/>
<dbReference type="EMBL" id="JBAHYK010001034">
    <property type="protein sequence ID" value="KAL0569878.1"/>
    <property type="molecule type" value="Genomic_DNA"/>
</dbReference>
<organism evidence="2 3">
    <name type="scientific">Marasmius crinis-equi</name>
    <dbReference type="NCBI Taxonomy" id="585013"/>
    <lineage>
        <taxon>Eukaryota</taxon>
        <taxon>Fungi</taxon>
        <taxon>Dikarya</taxon>
        <taxon>Basidiomycota</taxon>
        <taxon>Agaricomycotina</taxon>
        <taxon>Agaricomycetes</taxon>
        <taxon>Agaricomycetidae</taxon>
        <taxon>Agaricales</taxon>
        <taxon>Marasmiineae</taxon>
        <taxon>Marasmiaceae</taxon>
        <taxon>Marasmius</taxon>
    </lineage>
</organism>
<feature type="compositionally biased region" description="Acidic residues" evidence="1">
    <location>
        <begin position="48"/>
        <end position="58"/>
    </location>
</feature>
<evidence type="ECO:0000313" key="2">
    <source>
        <dbReference type="EMBL" id="KAL0569878.1"/>
    </source>
</evidence>
<accession>A0ABR3F3X5</accession>
<protein>
    <submittedName>
        <fullName evidence="2">Uncharacterized protein</fullName>
    </submittedName>
</protein>
<evidence type="ECO:0000256" key="1">
    <source>
        <dbReference type="SAM" id="MobiDB-lite"/>
    </source>
</evidence>
<feature type="non-terminal residue" evidence="2">
    <location>
        <position position="58"/>
    </location>
</feature>
<reference evidence="2 3" key="1">
    <citation type="submission" date="2024-02" db="EMBL/GenBank/DDBJ databases">
        <title>A draft genome for the cacao thread blight pathogen Marasmius crinis-equi.</title>
        <authorList>
            <person name="Cohen S.P."/>
            <person name="Baruah I.K."/>
            <person name="Amoako-Attah I."/>
            <person name="Bukari Y."/>
            <person name="Meinhardt L.W."/>
            <person name="Bailey B.A."/>
        </authorList>
    </citation>
    <scope>NUCLEOTIDE SEQUENCE [LARGE SCALE GENOMIC DNA]</scope>
    <source>
        <strain evidence="2 3">GH-76</strain>
    </source>
</reference>